<evidence type="ECO:0000313" key="2">
    <source>
        <dbReference type="EMBL" id="JAD56578.1"/>
    </source>
</evidence>
<reference evidence="2" key="2">
    <citation type="journal article" date="2015" name="Data Brief">
        <title>Shoot transcriptome of the giant reed, Arundo donax.</title>
        <authorList>
            <person name="Barrero R.A."/>
            <person name="Guerrero F.D."/>
            <person name="Moolhuijzen P."/>
            <person name="Goolsby J.A."/>
            <person name="Tidwell J."/>
            <person name="Bellgard S.E."/>
            <person name="Bellgard M.I."/>
        </authorList>
    </citation>
    <scope>NUCLEOTIDE SEQUENCE</scope>
    <source>
        <tissue evidence="2">Shoot tissue taken approximately 20 cm above the soil surface</tissue>
    </source>
</reference>
<evidence type="ECO:0000256" key="1">
    <source>
        <dbReference type="SAM" id="MobiDB-lite"/>
    </source>
</evidence>
<reference evidence="2" key="1">
    <citation type="submission" date="2014-09" db="EMBL/GenBank/DDBJ databases">
        <authorList>
            <person name="Magalhaes I.L.F."/>
            <person name="Oliveira U."/>
            <person name="Santos F.R."/>
            <person name="Vidigal T.H.D.A."/>
            <person name="Brescovit A.D."/>
            <person name="Santos A.J."/>
        </authorList>
    </citation>
    <scope>NUCLEOTIDE SEQUENCE</scope>
    <source>
        <tissue evidence="2">Shoot tissue taken approximately 20 cm above the soil surface</tissue>
    </source>
</reference>
<dbReference type="AlphaFoldDB" id="A0A0A9B376"/>
<proteinExistence type="predicted"/>
<organism evidence="2">
    <name type="scientific">Arundo donax</name>
    <name type="common">Giant reed</name>
    <name type="synonym">Donax arundinaceus</name>
    <dbReference type="NCBI Taxonomy" id="35708"/>
    <lineage>
        <taxon>Eukaryota</taxon>
        <taxon>Viridiplantae</taxon>
        <taxon>Streptophyta</taxon>
        <taxon>Embryophyta</taxon>
        <taxon>Tracheophyta</taxon>
        <taxon>Spermatophyta</taxon>
        <taxon>Magnoliopsida</taxon>
        <taxon>Liliopsida</taxon>
        <taxon>Poales</taxon>
        <taxon>Poaceae</taxon>
        <taxon>PACMAD clade</taxon>
        <taxon>Arundinoideae</taxon>
        <taxon>Arundineae</taxon>
        <taxon>Arundo</taxon>
    </lineage>
</organism>
<accession>A0A0A9B376</accession>
<protein>
    <submittedName>
        <fullName evidence="2">Uncharacterized protein</fullName>
    </submittedName>
</protein>
<sequence length="24" mass="2726">MTRRRPPLLPPRAEKTPHTSSSLP</sequence>
<feature type="region of interest" description="Disordered" evidence="1">
    <location>
        <begin position="1"/>
        <end position="24"/>
    </location>
</feature>
<dbReference type="EMBL" id="GBRH01241317">
    <property type="protein sequence ID" value="JAD56578.1"/>
    <property type="molecule type" value="Transcribed_RNA"/>
</dbReference>
<name>A0A0A9B376_ARUDO</name>